<name>A0A7W6AN23_9HYPH</name>
<reference evidence="3 4" key="3">
    <citation type="submission" date="2020-08" db="EMBL/GenBank/DDBJ databases">
        <title>Genomic Encyclopedia of Type Strains, Phase IV (KMG-IV): sequencing the most valuable type-strain genomes for metagenomic binning, comparative biology and taxonomic classification.</title>
        <authorList>
            <person name="Goeker M."/>
        </authorList>
    </citation>
    <scope>NUCLEOTIDE SEQUENCE [LARGE SCALE GENOMIC DNA]</scope>
    <source>
        <strain evidence="3 4">DSM 24105</strain>
    </source>
</reference>
<evidence type="ECO:0000313" key="5">
    <source>
        <dbReference type="Proteomes" id="UP001156881"/>
    </source>
</evidence>
<reference evidence="5" key="2">
    <citation type="journal article" date="2019" name="Int. J. Syst. Evol. Microbiol.">
        <title>The Global Catalogue of Microorganisms (GCM) 10K type strain sequencing project: providing services to taxonomists for standard genome sequencing and annotation.</title>
        <authorList>
            <consortium name="The Broad Institute Genomics Platform"/>
            <consortium name="The Broad Institute Genome Sequencing Center for Infectious Disease"/>
            <person name="Wu L."/>
            <person name="Ma J."/>
        </authorList>
    </citation>
    <scope>NUCLEOTIDE SEQUENCE [LARGE SCALE GENOMIC DNA]</scope>
    <source>
        <strain evidence="5">NBRC 107710</strain>
    </source>
</reference>
<evidence type="ECO:0000313" key="2">
    <source>
        <dbReference type="EMBL" id="GLS45094.1"/>
    </source>
</evidence>
<proteinExistence type="predicted"/>
<dbReference type="EMBL" id="JACIDN010000007">
    <property type="protein sequence ID" value="MBB3904244.1"/>
    <property type="molecule type" value="Genomic_DNA"/>
</dbReference>
<evidence type="ECO:0000256" key="1">
    <source>
        <dbReference type="SAM" id="MobiDB-lite"/>
    </source>
</evidence>
<reference evidence="2" key="4">
    <citation type="submission" date="2023-01" db="EMBL/GenBank/DDBJ databases">
        <title>Draft genome sequence of Methylobacterium brachythecii strain NBRC 107710.</title>
        <authorList>
            <person name="Sun Q."/>
            <person name="Mori K."/>
        </authorList>
    </citation>
    <scope>NUCLEOTIDE SEQUENCE</scope>
    <source>
        <strain evidence="2">NBRC 107710</strain>
    </source>
</reference>
<comment type="caution">
    <text evidence="3">The sequence shown here is derived from an EMBL/GenBank/DDBJ whole genome shotgun (WGS) entry which is preliminary data.</text>
</comment>
<evidence type="ECO:0000313" key="3">
    <source>
        <dbReference type="EMBL" id="MBB3904244.1"/>
    </source>
</evidence>
<dbReference type="AlphaFoldDB" id="A0A7W6AN23"/>
<dbReference type="Proteomes" id="UP000517759">
    <property type="component" value="Unassembled WGS sequence"/>
</dbReference>
<reference evidence="2" key="1">
    <citation type="journal article" date="2014" name="Int. J. Syst. Evol. Microbiol.">
        <title>Complete genome of a new Firmicutes species belonging to the dominant human colonic microbiota ('Ruminococcus bicirculans') reveals two chromosomes and a selective capacity to utilize plant glucans.</title>
        <authorList>
            <consortium name="NISC Comparative Sequencing Program"/>
            <person name="Wegmann U."/>
            <person name="Louis P."/>
            <person name="Goesmann A."/>
            <person name="Henrissat B."/>
            <person name="Duncan S.H."/>
            <person name="Flint H.J."/>
        </authorList>
    </citation>
    <scope>NUCLEOTIDE SEQUENCE</scope>
    <source>
        <strain evidence="2">NBRC 107710</strain>
    </source>
</reference>
<keyword evidence="5" id="KW-1185">Reference proteome</keyword>
<protein>
    <submittedName>
        <fullName evidence="3">Uncharacterized protein</fullName>
    </submittedName>
</protein>
<evidence type="ECO:0000313" key="4">
    <source>
        <dbReference type="Proteomes" id="UP000517759"/>
    </source>
</evidence>
<dbReference type="RefSeq" id="WP_183507923.1">
    <property type="nucleotide sequence ID" value="NZ_BSPG01000018.1"/>
</dbReference>
<gene>
    <name evidence="2" type="ORF">GCM10007884_30830</name>
    <name evidence="3" type="ORF">GGR33_003763</name>
</gene>
<accession>A0A7W6AN23</accession>
<organism evidence="3 4">
    <name type="scientific">Methylobacterium brachythecii</name>
    <dbReference type="NCBI Taxonomy" id="1176177"/>
    <lineage>
        <taxon>Bacteria</taxon>
        <taxon>Pseudomonadati</taxon>
        <taxon>Pseudomonadota</taxon>
        <taxon>Alphaproteobacteria</taxon>
        <taxon>Hyphomicrobiales</taxon>
        <taxon>Methylobacteriaceae</taxon>
        <taxon>Methylobacterium</taxon>
    </lineage>
</organism>
<feature type="region of interest" description="Disordered" evidence="1">
    <location>
        <begin position="1"/>
        <end position="25"/>
    </location>
</feature>
<dbReference type="Proteomes" id="UP001156881">
    <property type="component" value="Unassembled WGS sequence"/>
</dbReference>
<dbReference type="EMBL" id="BSPG01000018">
    <property type="protein sequence ID" value="GLS45094.1"/>
    <property type="molecule type" value="Genomic_DNA"/>
</dbReference>
<sequence>MSNVIRPTFGARPKPDAPPPPAAPEHRALRIFGQAAGYTVALIQDEDDRTGPALKVVVGPTTGNEVEAVAILPALPEGEADADVVGLAILRTLEVIEAAGRDPEIA</sequence>